<accession>A0AAV4EY91</accession>
<protein>
    <submittedName>
        <fullName evidence="2">Monocarboxylate transporter 12</fullName>
    </submittedName>
</protein>
<feature type="transmembrane region" description="Helical" evidence="1">
    <location>
        <begin position="56"/>
        <end position="76"/>
    </location>
</feature>
<feature type="transmembrane region" description="Helical" evidence="1">
    <location>
        <begin position="154"/>
        <end position="173"/>
    </location>
</feature>
<dbReference type="InterPro" id="IPR011701">
    <property type="entry name" value="MFS"/>
</dbReference>
<dbReference type="EMBL" id="BMAT01011025">
    <property type="protein sequence ID" value="GFR65270.1"/>
    <property type="molecule type" value="Genomic_DNA"/>
</dbReference>
<organism evidence="2 3">
    <name type="scientific">Elysia marginata</name>
    <dbReference type="NCBI Taxonomy" id="1093978"/>
    <lineage>
        <taxon>Eukaryota</taxon>
        <taxon>Metazoa</taxon>
        <taxon>Spiralia</taxon>
        <taxon>Lophotrochozoa</taxon>
        <taxon>Mollusca</taxon>
        <taxon>Gastropoda</taxon>
        <taxon>Heterobranchia</taxon>
        <taxon>Euthyneura</taxon>
        <taxon>Panpulmonata</taxon>
        <taxon>Sacoglossa</taxon>
        <taxon>Placobranchoidea</taxon>
        <taxon>Plakobranchidae</taxon>
        <taxon>Elysia</taxon>
    </lineage>
</organism>
<dbReference type="Gene3D" id="1.20.1250.20">
    <property type="entry name" value="MFS general substrate transporter like domains"/>
    <property type="match status" value="1"/>
</dbReference>
<dbReference type="PANTHER" id="PTHR11360:SF284">
    <property type="entry name" value="EG:103B4.3 PROTEIN-RELATED"/>
    <property type="match status" value="1"/>
</dbReference>
<keyword evidence="1" id="KW-0472">Membrane</keyword>
<dbReference type="InterPro" id="IPR050327">
    <property type="entry name" value="Proton-linked_MCT"/>
</dbReference>
<reference evidence="2 3" key="1">
    <citation type="journal article" date="2021" name="Elife">
        <title>Chloroplast acquisition without the gene transfer in kleptoplastic sea slugs, Plakobranchus ocellatus.</title>
        <authorList>
            <person name="Maeda T."/>
            <person name="Takahashi S."/>
            <person name="Yoshida T."/>
            <person name="Shimamura S."/>
            <person name="Takaki Y."/>
            <person name="Nagai Y."/>
            <person name="Toyoda A."/>
            <person name="Suzuki Y."/>
            <person name="Arimoto A."/>
            <person name="Ishii H."/>
            <person name="Satoh N."/>
            <person name="Nishiyama T."/>
            <person name="Hasebe M."/>
            <person name="Maruyama T."/>
            <person name="Minagawa J."/>
            <person name="Obokata J."/>
            <person name="Shigenobu S."/>
        </authorList>
    </citation>
    <scope>NUCLEOTIDE SEQUENCE [LARGE SCALE GENOMIC DNA]</scope>
</reference>
<name>A0AAV4EY91_9GAST</name>
<dbReference type="GO" id="GO:0008028">
    <property type="term" value="F:monocarboxylic acid transmembrane transporter activity"/>
    <property type="evidence" value="ECO:0007669"/>
    <property type="project" value="TreeGrafter"/>
</dbReference>
<gene>
    <name evidence="2" type="ORF">ElyMa_005527200</name>
</gene>
<evidence type="ECO:0000313" key="2">
    <source>
        <dbReference type="EMBL" id="GFR65270.1"/>
    </source>
</evidence>
<feature type="transmembrane region" description="Helical" evidence="1">
    <location>
        <begin position="107"/>
        <end position="134"/>
    </location>
</feature>
<comment type="caution">
    <text evidence="2">The sequence shown here is derived from an EMBL/GenBank/DDBJ whole genome shotgun (WGS) entry which is preliminary data.</text>
</comment>
<dbReference type="Pfam" id="PF07690">
    <property type="entry name" value="MFS_1"/>
    <property type="match status" value="1"/>
</dbReference>
<dbReference type="PANTHER" id="PTHR11360">
    <property type="entry name" value="MONOCARBOXYLATE TRANSPORTER"/>
    <property type="match status" value="1"/>
</dbReference>
<evidence type="ECO:0000256" key="1">
    <source>
        <dbReference type="SAM" id="Phobius"/>
    </source>
</evidence>
<feature type="transmembrane region" description="Helical" evidence="1">
    <location>
        <begin position="16"/>
        <end position="36"/>
    </location>
</feature>
<dbReference type="InterPro" id="IPR036259">
    <property type="entry name" value="MFS_trans_sf"/>
</dbReference>
<evidence type="ECO:0000313" key="3">
    <source>
        <dbReference type="Proteomes" id="UP000762676"/>
    </source>
</evidence>
<dbReference type="SUPFAM" id="SSF103473">
    <property type="entry name" value="MFS general substrate transporter"/>
    <property type="match status" value="1"/>
</dbReference>
<feature type="transmembrane region" description="Helical" evidence="1">
    <location>
        <begin position="83"/>
        <end position="101"/>
    </location>
</feature>
<sequence length="191" mass="20021">MSDIETKLLEADPWRWVVLAASFFTMLLNAAVSYNVGVMNVAVLDNFDVGVETVSWIMAVYGSVFAITGPITSVVLNATDCRTCVFLGGLLACAGMASSSLVSEPAWFFLTLSIVGFGQSLAQVGGSVGLAYYFPTRTVFASGIALSGNGFGSFIHPALLQVLLGLLLGVSSFCDSSFSDVPPPTRKCPAP</sequence>
<keyword evidence="1" id="KW-0812">Transmembrane</keyword>
<keyword evidence="1" id="KW-1133">Transmembrane helix</keyword>
<dbReference type="AlphaFoldDB" id="A0AAV4EY91"/>
<dbReference type="Proteomes" id="UP000762676">
    <property type="component" value="Unassembled WGS sequence"/>
</dbReference>
<keyword evidence="3" id="KW-1185">Reference proteome</keyword>
<proteinExistence type="predicted"/>